<dbReference type="SUPFAM" id="SSF52821">
    <property type="entry name" value="Rhodanese/Cell cycle control phosphatase"/>
    <property type="match status" value="1"/>
</dbReference>
<sequence length="673" mass="73820">MNRREALQDIFRLIDVNGNGQIELKELKALATDPSAQGKLLEANDTLTWLDLDGDRQVSEEEFTQVFEFVGTDMSDREFELLLEDMKAQAAAAGVGEAPSREALLKRVFQALDKDNSGFIEMHELKTLVGQVAPAESLERARGTLRMFDTNEDGRVSNDEFLGVFEFLGQDMDDAEFHGLLSRLQEKGFEALYEGDYKHPHTCRAWLEGEVVPTLREGLLALLKEVEKNKLDLATGVPWDGGVHMPRGWRPFSPLRWLSEWLVRAATAPPPGSAPEGSGVDGLDAFGLAQHVSLESMNRAEKIAYIFSQIDAGNTGYILADHLIHTVQLIFADGAAGVTEPHSVIDPVLASMGINPVDSTIDRSEFEQAITQMTSMLSEEEFDEAARVVVAQRDWRYCRSRPDKFRYLFRSLDLDHSNQLNLNELKVLAQRMDPDTNEETIAATLDFLDKDGSEQVSAEEFVEAMSSLLAHVDSDAELDDMVQRMLHMRSDADPAHEVEPGQLADFVRGLRTHIVAAQLPTSTIMDKLAGRQPLVLLDVRPDEERLVSVMPGATHVALTPAPAATWGYVLTGGASAAASVVREALATATATALPTAAPPVVACYCSTGELGGVAALLLSDALRITCYNLCGGIINYYNQGGSVCRLADGKQVQALHPGSQQQRAFITRPNNYR</sequence>
<dbReference type="InterPro" id="IPR001763">
    <property type="entry name" value="Rhodanese-like_dom"/>
</dbReference>
<dbReference type="CDD" id="cd00051">
    <property type="entry name" value="EFh"/>
    <property type="match status" value="2"/>
</dbReference>
<dbReference type="EMBL" id="JAEHOC010000010">
    <property type="protein sequence ID" value="KAG2437911.1"/>
    <property type="molecule type" value="Genomic_DNA"/>
</dbReference>
<dbReference type="PROSITE" id="PS50206">
    <property type="entry name" value="RHODANESE_3"/>
    <property type="match status" value="1"/>
</dbReference>
<feature type="domain" description="EF-hand" evidence="3">
    <location>
        <begin position="400"/>
        <end position="435"/>
    </location>
</feature>
<dbReference type="PANTHER" id="PTHR23064">
    <property type="entry name" value="TROPONIN"/>
    <property type="match status" value="1"/>
</dbReference>
<accession>A0A835T5Q8</accession>
<dbReference type="InterPro" id="IPR018247">
    <property type="entry name" value="EF_Hand_1_Ca_BS"/>
</dbReference>
<reference evidence="4" key="1">
    <citation type="journal article" date="2020" name="bioRxiv">
        <title>Comparative genomics of Chlamydomonas.</title>
        <authorList>
            <person name="Craig R.J."/>
            <person name="Hasan A.R."/>
            <person name="Ness R.W."/>
            <person name="Keightley P.D."/>
        </authorList>
    </citation>
    <scope>NUCLEOTIDE SEQUENCE</scope>
    <source>
        <strain evidence="4">SAG 7.73</strain>
    </source>
</reference>
<evidence type="ECO:0000259" key="3">
    <source>
        <dbReference type="PROSITE" id="PS50222"/>
    </source>
</evidence>
<dbReference type="InterPro" id="IPR052591">
    <property type="entry name" value="CML21-like"/>
</dbReference>
<evidence type="ECO:0000313" key="4">
    <source>
        <dbReference type="EMBL" id="KAG2437911.1"/>
    </source>
</evidence>
<gene>
    <name evidence="4" type="ORF">HXX76_005527</name>
</gene>
<dbReference type="Pfam" id="PF13499">
    <property type="entry name" value="EF-hand_7"/>
    <property type="match status" value="3"/>
</dbReference>
<dbReference type="Gene3D" id="1.10.238.10">
    <property type="entry name" value="EF-hand"/>
    <property type="match status" value="3"/>
</dbReference>
<feature type="domain" description="EF-hand" evidence="3">
    <location>
        <begin position="100"/>
        <end position="135"/>
    </location>
</feature>
<dbReference type="OrthoDB" id="528158at2759"/>
<evidence type="ECO:0000313" key="5">
    <source>
        <dbReference type="Proteomes" id="UP000650467"/>
    </source>
</evidence>
<comment type="caution">
    <text evidence="4">The sequence shown here is derived from an EMBL/GenBank/DDBJ whole genome shotgun (WGS) entry which is preliminary data.</text>
</comment>
<name>A0A835T5Q8_CHLIN</name>
<dbReference type="SMART" id="SM00450">
    <property type="entry name" value="RHOD"/>
    <property type="match status" value="1"/>
</dbReference>
<keyword evidence="5" id="KW-1185">Reference proteome</keyword>
<dbReference type="CDD" id="cd00158">
    <property type="entry name" value="RHOD"/>
    <property type="match status" value="1"/>
</dbReference>
<dbReference type="AlphaFoldDB" id="A0A835T5Q8"/>
<dbReference type="InterPro" id="IPR036873">
    <property type="entry name" value="Rhodanese-like_dom_sf"/>
</dbReference>
<feature type="domain" description="EF-hand" evidence="3">
    <location>
        <begin position="436"/>
        <end position="471"/>
    </location>
</feature>
<evidence type="ECO:0000256" key="1">
    <source>
        <dbReference type="ARBA" id="ARBA00022837"/>
    </source>
</evidence>
<dbReference type="InterPro" id="IPR011992">
    <property type="entry name" value="EF-hand-dom_pair"/>
</dbReference>
<feature type="domain" description="EF-hand" evidence="3">
    <location>
        <begin position="50"/>
        <end position="73"/>
    </location>
</feature>
<keyword evidence="1" id="KW-0106">Calcium</keyword>
<proteinExistence type="predicted"/>
<dbReference type="Gene3D" id="3.40.250.10">
    <property type="entry name" value="Rhodanese-like domain"/>
    <property type="match status" value="1"/>
</dbReference>
<dbReference type="PROSITE" id="PS00018">
    <property type="entry name" value="EF_HAND_1"/>
    <property type="match status" value="5"/>
</dbReference>
<feature type="domain" description="EF-hand" evidence="3">
    <location>
        <begin position="2"/>
        <end position="37"/>
    </location>
</feature>
<organism evidence="4 5">
    <name type="scientific">Chlamydomonas incerta</name>
    <dbReference type="NCBI Taxonomy" id="51695"/>
    <lineage>
        <taxon>Eukaryota</taxon>
        <taxon>Viridiplantae</taxon>
        <taxon>Chlorophyta</taxon>
        <taxon>core chlorophytes</taxon>
        <taxon>Chlorophyceae</taxon>
        <taxon>CS clade</taxon>
        <taxon>Chlamydomonadales</taxon>
        <taxon>Chlamydomonadaceae</taxon>
        <taxon>Chlamydomonas</taxon>
    </lineage>
</organism>
<protein>
    <submittedName>
        <fullName evidence="4">Uncharacterized protein</fullName>
    </submittedName>
</protein>
<dbReference type="SUPFAM" id="SSF47473">
    <property type="entry name" value="EF-hand"/>
    <property type="match status" value="2"/>
</dbReference>
<feature type="domain" description="Rhodanese" evidence="2">
    <location>
        <begin position="530"/>
        <end position="645"/>
    </location>
</feature>
<dbReference type="Proteomes" id="UP000650467">
    <property type="component" value="Unassembled WGS sequence"/>
</dbReference>
<feature type="domain" description="EF-hand" evidence="3">
    <location>
        <begin position="136"/>
        <end position="171"/>
    </location>
</feature>
<dbReference type="GO" id="GO:0005509">
    <property type="term" value="F:calcium ion binding"/>
    <property type="evidence" value="ECO:0007669"/>
    <property type="project" value="InterPro"/>
</dbReference>
<dbReference type="PROSITE" id="PS50222">
    <property type="entry name" value="EF_HAND_2"/>
    <property type="match status" value="6"/>
</dbReference>
<dbReference type="SMART" id="SM00054">
    <property type="entry name" value="EFh"/>
    <property type="match status" value="7"/>
</dbReference>
<evidence type="ECO:0000259" key="2">
    <source>
        <dbReference type="PROSITE" id="PS50206"/>
    </source>
</evidence>
<dbReference type="InterPro" id="IPR002048">
    <property type="entry name" value="EF_hand_dom"/>
</dbReference>